<dbReference type="GO" id="GO:0005886">
    <property type="term" value="C:plasma membrane"/>
    <property type="evidence" value="ECO:0007669"/>
    <property type="project" value="TreeGrafter"/>
</dbReference>
<protein>
    <submittedName>
        <fullName evidence="1">Myc binding protein 2</fullName>
    </submittedName>
</protein>
<dbReference type="OrthoDB" id="6050183at2759"/>
<dbReference type="PANTHER" id="PTHR45943">
    <property type="entry name" value="E3 UBIQUITIN-PROTEIN LIGASE MYCBP2"/>
    <property type="match status" value="1"/>
</dbReference>
<dbReference type="PANTHER" id="PTHR45943:SF2">
    <property type="entry name" value="RING-TYPE DOMAIN-CONTAINING PROTEIN"/>
    <property type="match status" value="1"/>
</dbReference>
<organism evidence="1 2">
    <name type="scientific">Stylonychia lemnae</name>
    <name type="common">Ciliate</name>
    <dbReference type="NCBI Taxonomy" id="5949"/>
    <lineage>
        <taxon>Eukaryota</taxon>
        <taxon>Sar</taxon>
        <taxon>Alveolata</taxon>
        <taxon>Ciliophora</taxon>
        <taxon>Intramacronucleata</taxon>
        <taxon>Spirotrichea</taxon>
        <taxon>Stichotrichia</taxon>
        <taxon>Sporadotrichida</taxon>
        <taxon>Oxytrichidae</taxon>
        <taxon>Stylonychinae</taxon>
        <taxon>Stylonychia</taxon>
    </lineage>
</organism>
<dbReference type="GO" id="GO:0005634">
    <property type="term" value="C:nucleus"/>
    <property type="evidence" value="ECO:0007669"/>
    <property type="project" value="TreeGrafter"/>
</dbReference>
<name>A0A078ATB2_STYLE</name>
<accession>A0A078ATB2</accession>
<evidence type="ECO:0000313" key="2">
    <source>
        <dbReference type="Proteomes" id="UP000039865"/>
    </source>
</evidence>
<dbReference type="EMBL" id="CCKQ01012779">
    <property type="protein sequence ID" value="CDW84412.1"/>
    <property type="molecule type" value="Genomic_DNA"/>
</dbReference>
<reference evidence="1 2" key="1">
    <citation type="submission" date="2014-06" db="EMBL/GenBank/DDBJ databases">
        <authorList>
            <person name="Swart Estienne"/>
        </authorList>
    </citation>
    <scope>NUCLEOTIDE SEQUENCE [LARGE SCALE GENOMIC DNA]</scope>
    <source>
        <strain evidence="1 2">130c</strain>
    </source>
</reference>
<dbReference type="AlphaFoldDB" id="A0A078ATB2"/>
<dbReference type="Gene3D" id="3.30.40.10">
    <property type="entry name" value="Zinc/RING finger domain, C3HC4 (zinc finger)"/>
    <property type="match status" value="1"/>
</dbReference>
<dbReference type="InterPro" id="IPR013083">
    <property type="entry name" value="Znf_RING/FYVE/PHD"/>
</dbReference>
<evidence type="ECO:0000313" key="1">
    <source>
        <dbReference type="EMBL" id="CDW84412.1"/>
    </source>
</evidence>
<gene>
    <name evidence="1" type="primary">Contig1776.g1922</name>
    <name evidence="1" type="ORF">STYLEM_13474</name>
</gene>
<dbReference type="GO" id="GO:0061630">
    <property type="term" value="F:ubiquitin protein ligase activity"/>
    <property type="evidence" value="ECO:0007669"/>
    <property type="project" value="TreeGrafter"/>
</dbReference>
<sequence length="563" mass="65940">MDIDMEIRQMDHLEEQVIVDSQIEVPLEIQPKFIKSGSLNPEDEPESVMIIDTSTKQEENLKTCKLCNLGIQEEDLTNNQVIDFTLSDNQCFHIYHNNCLKSFMLFEYTSMKDDHFKFQCEMCCLKISDKQISELHRNYKVEQELQDKLYQESLKVIQAKMQQEKEEREMKIQLMKQFNLVECKCGAIMEVETVNPDFTQKDKLGNKISEQSAHHMSQHRIRCYQCSQNFCTECSVYPYHLGYTCETYHHYLKTRECRFCKQNYKDSYISEHAVFDDVCIGCAQYAEQSCHRQYYECNHKCYGARGEENCLPCLHPECVAKNEAKTLGSDMNSTCPVCYTDTFSQQCKSIIRVSRLSLLRSINGMQIRTRDKQTHRSFIDDGVWLFENVRKQALERAVIEGIDKDERLANPEDRFYNDLQEYALYKLAFYQCFDCKKPYFGGKRDCEQEALQENIPNKEDYKCGRCKALTFKSGITNCDVHGEDFIEYKCQYCCHVALWFCWGTHRFCEPCHDDAANGHNEVVPCKGSKECPLNGHHNTNGQEYAIGCRLCRNDFIEQQNIQL</sequence>
<dbReference type="Proteomes" id="UP000039865">
    <property type="component" value="Unassembled WGS sequence"/>
</dbReference>
<proteinExistence type="predicted"/>
<dbReference type="InParanoid" id="A0A078ATB2"/>
<keyword evidence="2" id="KW-1185">Reference proteome</keyword>